<organism evidence="9 11">
    <name type="scientific">Vanilla planifolia</name>
    <name type="common">Vanilla</name>
    <dbReference type="NCBI Taxonomy" id="51239"/>
    <lineage>
        <taxon>Eukaryota</taxon>
        <taxon>Viridiplantae</taxon>
        <taxon>Streptophyta</taxon>
        <taxon>Embryophyta</taxon>
        <taxon>Tracheophyta</taxon>
        <taxon>Spermatophyta</taxon>
        <taxon>Magnoliopsida</taxon>
        <taxon>Liliopsida</taxon>
        <taxon>Asparagales</taxon>
        <taxon>Orchidaceae</taxon>
        <taxon>Vanilloideae</taxon>
        <taxon>Vanilleae</taxon>
        <taxon>Vanilla</taxon>
    </lineage>
</organism>
<comment type="caution">
    <text evidence="9">The sequence shown here is derived from an EMBL/GenBank/DDBJ whole genome shotgun (WGS) entry which is preliminary data.</text>
</comment>
<accession>A0A835QAG7</accession>
<dbReference type="GO" id="GO:0003677">
    <property type="term" value="F:DNA binding"/>
    <property type="evidence" value="ECO:0007669"/>
    <property type="project" value="UniProtKB-KW"/>
</dbReference>
<feature type="region of interest" description="Disordered" evidence="6">
    <location>
        <begin position="346"/>
        <end position="373"/>
    </location>
</feature>
<evidence type="ECO:0000256" key="1">
    <source>
        <dbReference type="ARBA" id="ARBA00004123"/>
    </source>
</evidence>
<keyword evidence="10" id="KW-1185">Reference proteome</keyword>
<dbReference type="AlphaFoldDB" id="A0A835QAG7"/>
<dbReference type="Proteomes" id="UP000636800">
    <property type="component" value="Chromosome 10"/>
</dbReference>
<dbReference type="PANTHER" id="PTHR31003:SF16">
    <property type="entry name" value="TRANSCRIPTION FACTOR HHO2"/>
    <property type="match status" value="1"/>
</dbReference>
<evidence type="ECO:0000313" key="9">
    <source>
        <dbReference type="EMBL" id="KAG0465363.1"/>
    </source>
</evidence>
<dbReference type="EMBL" id="JADCNM010000010">
    <property type="protein sequence ID" value="KAG0465363.1"/>
    <property type="molecule type" value="Genomic_DNA"/>
</dbReference>
<sequence length="373" mass="40924">MADLKRPLRDLVEALEEERRKIQMFSRELPLCLQLVTEAIEKSRRQMVSEEAFSESPVLEEFIPLRPTSSSGSDVSFRDKGKADYKPDWLRSVQLWGPAVPDDSPEAGSTLRKPVALKARKVGGAFQPFEREKLAPVFPRPYLEAAVSSNITMAMEGKEGMGGVEEKANNKVEEGFEGQSLSPRQPNRKQRRCWSPDLHRNFLHALDHLGGPQVATPKQIRELMKVDGLTNDEVKSHLQKYRLHTRRPSATVPSSNHQNQAGLVVVGGVWVPSPEYTIAAAAAATAAAQSSEGGGAALNGICSTVASLPLELRLQEDQQNQEQQQLNKLLPLPFCSSQNCHQNNGTSIADEDNKSNSCSTSFSSETTTASPPS</sequence>
<keyword evidence="4" id="KW-0804">Transcription</keyword>
<dbReference type="Proteomes" id="UP000639772">
    <property type="component" value="Chromosome 10"/>
</dbReference>
<dbReference type="PROSITE" id="PS51294">
    <property type="entry name" value="HTH_MYB"/>
    <property type="match status" value="1"/>
</dbReference>
<reference evidence="10 11" key="1">
    <citation type="journal article" date="2020" name="Nat. Food">
        <title>A phased Vanilla planifolia genome enables genetic improvement of flavour and production.</title>
        <authorList>
            <person name="Hasing T."/>
            <person name="Tang H."/>
            <person name="Brym M."/>
            <person name="Khazi F."/>
            <person name="Huang T."/>
            <person name="Chambers A.H."/>
        </authorList>
    </citation>
    <scope>NUCLEOTIDE SEQUENCE [LARGE SCALE GENOMIC DNA]</scope>
    <source>
        <tissue evidence="9">Leaf</tissue>
    </source>
</reference>
<dbReference type="Gene3D" id="1.10.10.60">
    <property type="entry name" value="Homeodomain-like"/>
    <property type="match status" value="1"/>
</dbReference>
<dbReference type="OrthoDB" id="1908613at2759"/>
<protein>
    <recommendedName>
        <fullName evidence="7">HTH myb-type domain-containing protein</fullName>
    </recommendedName>
</protein>
<dbReference type="GO" id="GO:0005634">
    <property type="term" value="C:nucleus"/>
    <property type="evidence" value="ECO:0007669"/>
    <property type="project" value="UniProtKB-SubCell"/>
</dbReference>
<dbReference type="InterPro" id="IPR009057">
    <property type="entry name" value="Homeodomain-like_sf"/>
</dbReference>
<dbReference type="SUPFAM" id="SSF46689">
    <property type="entry name" value="Homeodomain-like"/>
    <property type="match status" value="1"/>
</dbReference>
<dbReference type="Pfam" id="PF26575">
    <property type="entry name" value="HHO5_N"/>
    <property type="match status" value="1"/>
</dbReference>
<evidence type="ECO:0000313" key="8">
    <source>
        <dbReference type="EMBL" id="KAG0463906.1"/>
    </source>
</evidence>
<dbReference type="EMBL" id="JADCNL010000010">
    <property type="protein sequence ID" value="KAG0463906.1"/>
    <property type="molecule type" value="Genomic_DNA"/>
</dbReference>
<feature type="domain" description="HTH myb-type" evidence="7">
    <location>
        <begin position="188"/>
        <end position="246"/>
    </location>
</feature>
<dbReference type="InterPro" id="IPR006447">
    <property type="entry name" value="Myb_dom_plants"/>
</dbReference>
<evidence type="ECO:0000313" key="10">
    <source>
        <dbReference type="Proteomes" id="UP000636800"/>
    </source>
</evidence>
<dbReference type="InterPro" id="IPR044787">
    <property type="entry name" value="HHO5-like"/>
</dbReference>
<gene>
    <name evidence="9" type="ORF">HPP92_019527</name>
    <name evidence="8" type="ORF">HPP92_019975</name>
</gene>
<dbReference type="InterPro" id="IPR001005">
    <property type="entry name" value="SANT/Myb"/>
</dbReference>
<dbReference type="Pfam" id="PF00249">
    <property type="entry name" value="Myb_DNA-binding"/>
    <property type="match status" value="1"/>
</dbReference>
<keyword evidence="5" id="KW-0539">Nucleus</keyword>
<dbReference type="NCBIfam" id="TIGR01557">
    <property type="entry name" value="myb_SHAQKYF"/>
    <property type="match status" value="1"/>
</dbReference>
<keyword evidence="2" id="KW-0805">Transcription regulation</keyword>
<name>A0A835QAG7_VANPL</name>
<evidence type="ECO:0000256" key="3">
    <source>
        <dbReference type="ARBA" id="ARBA00023125"/>
    </source>
</evidence>
<evidence type="ECO:0000313" key="11">
    <source>
        <dbReference type="Proteomes" id="UP000639772"/>
    </source>
</evidence>
<evidence type="ECO:0000256" key="5">
    <source>
        <dbReference type="ARBA" id="ARBA00023242"/>
    </source>
</evidence>
<evidence type="ECO:0000259" key="7">
    <source>
        <dbReference type="PROSITE" id="PS51294"/>
    </source>
</evidence>
<evidence type="ECO:0000256" key="4">
    <source>
        <dbReference type="ARBA" id="ARBA00023163"/>
    </source>
</evidence>
<keyword evidence="3" id="KW-0238">DNA-binding</keyword>
<dbReference type="InterPro" id="IPR058673">
    <property type="entry name" value="HHO5-like_N"/>
</dbReference>
<evidence type="ECO:0000256" key="2">
    <source>
        <dbReference type="ARBA" id="ARBA00023015"/>
    </source>
</evidence>
<dbReference type="FunFam" id="1.10.10.60:FF:000002">
    <property type="entry name" value="Myb family transcription factor"/>
    <property type="match status" value="1"/>
</dbReference>
<proteinExistence type="predicted"/>
<dbReference type="PANTHER" id="PTHR31003">
    <property type="entry name" value="MYB FAMILY TRANSCRIPTION FACTOR"/>
    <property type="match status" value="1"/>
</dbReference>
<feature type="compositionally biased region" description="Low complexity" evidence="6">
    <location>
        <begin position="355"/>
        <end position="373"/>
    </location>
</feature>
<dbReference type="GO" id="GO:0003700">
    <property type="term" value="F:DNA-binding transcription factor activity"/>
    <property type="evidence" value="ECO:0007669"/>
    <property type="project" value="InterPro"/>
</dbReference>
<comment type="subcellular location">
    <subcellularLocation>
        <location evidence="1">Nucleus</location>
    </subcellularLocation>
</comment>
<evidence type="ECO:0000256" key="6">
    <source>
        <dbReference type="SAM" id="MobiDB-lite"/>
    </source>
</evidence>
<dbReference type="InterPro" id="IPR017930">
    <property type="entry name" value="Myb_dom"/>
</dbReference>